<keyword evidence="2" id="KW-1133">Transmembrane helix</keyword>
<dbReference type="InterPro" id="IPR009637">
    <property type="entry name" value="GPR107/GPR108-like"/>
</dbReference>
<feature type="transmembrane region" description="Helical" evidence="2">
    <location>
        <begin position="806"/>
        <end position="822"/>
    </location>
</feature>
<feature type="region of interest" description="Disordered" evidence="1">
    <location>
        <begin position="295"/>
        <end position="338"/>
    </location>
</feature>
<dbReference type="AlphaFoldDB" id="A0A0F7UP61"/>
<evidence type="ECO:0000313" key="3">
    <source>
        <dbReference type="EMBL" id="CEL70255.1"/>
    </source>
</evidence>
<proteinExistence type="predicted"/>
<feature type="compositionally biased region" description="Basic and acidic residues" evidence="1">
    <location>
        <begin position="92"/>
        <end position="101"/>
    </location>
</feature>
<evidence type="ECO:0000256" key="2">
    <source>
        <dbReference type="SAM" id="Phobius"/>
    </source>
</evidence>
<feature type="compositionally biased region" description="Low complexity" evidence="1">
    <location>
        <begin position="295"/>
        <end position="333"/>
    </location>
</feature>
<feature type="region of interest" description="Disordered" evidence="1">
    <location>
        <begin position="563"/>
        <end position="595"/>
    </location>
</feature>
<feature type="transmembrane region" description="Helical" evidence="2">
    <location>
        <begin position="908"/>
        <end position="932"/>
    </location>
</feature>
<gene>
    <name evidence="3" type="ORF">BN1204_059420</name>
</gene>
<dbReference type="GO" id="GO:0005794">
    <property type="term" value="C:Golgi apparatus"/>
    <property type="evidence" value="ECO:0007669"/>
    <property type="project" value="TreeGrafter"/>
</dbReference>
<accession>A0A0F7UP61</accession>
<feature type="region of interest" description="Disordered" evidence="1">
    <location>
        <begin position="1"/>
        <end position="139"/>
    </location>
</feature>
<feature type="region of interest" description="Disordered" evidence="1">
    <location>
        <begin position="178"/>
        <end position="248"/>
    </location>
</feature>
<feature type="compositionally biased region" description="Low complexity" evidence="1">
    <location>
        <begin position="502"/>
        <end position="513"/>
    </location>
</feature>
<reference evidence="3" key="1">
    <citation type="journal article" date="2015" name="PLoS ONE">
        <title>Comprehensive Evaluation of Toxoplasma gondii VEG and Neospora caninum LIV Genomes with Tachyzoite Stage Transcriptome and Proteome Defines Novel Transcript Features.</title>
        <authorList>
            <person name="Ramaprasad A."/>
            <person name="Mourier T."/>
            <person name="Naeem R."/>
            <person name="Malas T.B."/>
            <person name="Moussa E."/>
            <person name="Panigrahi A."/>
            <person name="Vermont S.J."/>
            <person name="Otto T.D."/>
            <person name="Wastling J."/>
            <person name="Pain A."/>
        </authorList>
    </citation>
    <scope>NUCLEOTIDE SEQUENCE</scope>
    <source>
        <strain evidence="3">Liverpool</strain>
    </source>
</reference>
<name>A0A0F7UP61_NEOCL</name>
<evidence type="ECO:0000256" key="1">
    <source>
        <dbReference type="SAM" id="MobiDB-lite"/>
    </source>
</evidence>
<feature type="transmembrane region" description="Helical" evidence="2">
    <location>
        <begin position="834"/>
        <end position="854"/>
    </location>
</feature>
<dbReference type="EMBL" id="LN714486">
    <property type="protein sequence ID" value="CEL70255.1"/>
    <property type="molecule type" value="Genomic_DNA"/>
</dbReference>
<feature type="transmembrane region" description="Helical" evidence="2">
    <location>
        <begin position="860"/>
        <end position="881"/>
    </location>
</feature>
<feature type="transmembrane region" description="Helical" evidence="2">
    <location>
        <begin position="757"/>
        <end position="775"/>
    </location>
</feature>
<feature type="compositionally biased region" description="Polar residues" evidence="1">
    <location>
        <begin position="30"/>
        <end position="40"/>
    </location>
</feature>
<feature type="compositionally biased region" description="Low complexity" evidence="1">
    <location>
        <begin position="466"/>
        <end position="484"/>
    </location>
</feature>
<feature type="region of interest" description="Disordered" evidence="1">
    <location>
        <begin position="454"/>
        <end position="513"/>
    </location>
</feature>
<protein>
    <submittedName>
        <fullName evidence="3">Uncharacterized protein</fullName>
    </submittedName>
</protein>
<feature type="transmembrane region" description="Helical" evidence="2">
    <location>
        <begin position="729"/>
        <end position="750"/>
    </location>
</feature>
<dbReference type="PANTHER" id="PTHR21229">
    <property type="entry name" value="LUNG SEVEN TRANSMEMBRANE RECEPTOR"/>
    <property type="match status" value="1"/>
</dbReference>
<sequence>MKRSWYASGRPRPRLAKKNVGALPRRRTTRQTPELQTLNLHQDRPSSARNPRPRQPSLGPEMPPAANAPRSELAATDESGPPYLANKAVARAGEKKQRGDRQAQSNLRPNRLGDRPRCRKGKRGQAARPFRTLSGCSRSRRRRAALLSLASSTLQPPTGGSPCFAKLQNVSSELKRFRVRRPVPLDGRDETPTASHSAQSRSASREEPPHRPPLLFFPRARARFTSLSSRRSVDSTSISGGETSSGSAAGLHSLVSLASVSAVSRRPSSPLSLPRASGPSSAFSSPSAVSLCSRAPPSASSFSPGCSRTRSARSRPSSLPRLFSSDPGSSGAPPRRRRPRLLRASSLPQRLFQTALVAVLSLACLFGAKDASLFAEAIVCGIEASDGLLAAATAAGSSTPALDIYALPLCRLPYLVNAAIPPKDAPHIGLEAGGVIDIDLELLPSNYVNNMPLAEPRFSGKTMSPRTDGSSARAAADSATRPSRGLAAFSASPESLERGEESAASSGSPASASWKLSDLPQVVQETVSGVESAFRGLAGDVASALRQTVGAVSPTLLYRVKESQDESGVDAPADEGGALDERAGEAGVGASAARRVSEKRSAMEARRLEALPFPTAPIRDGPLVDSVNNTFVLVMDHFQFLFFEQDGDWLPSFTAADNVVANSYIPAFKRLPFTASRMQVRIQVPRRDRYAVVLLNADGLDLRLRGAVTFINPGNQQLSAEQICLPDTVFGLMILYLFTSGVLVLLMLVFRRRKWSGVHLLMLGNFLFAALAFSLDWRQAVEMSEHGVRHPALWVASRVVKKMQDVVALTTFILVALGWKTLRSQLSRIEVQFVAGLCVISLYLGFFEIILGGFQGTRYILHALGYICVLVAINANLALLYSHIVESSLSPSTGELYHKYDAYQTYRWIFFLYLMKPVTLVFFKLTFLNLAYEQLLSWDEWVFVLVDNGMDYLIYVGLLYAFRPVVSMRVLKDLTPENSGDERVTRAAPATNVWQA</sequence>
<keyword evidence="2" id="KW-0472">Membrane</keyword>
<organism evidence="3">
    <name type="scientific">Neospora caninum (strain Liverpool)</name>
    <dbReference type="NCBI Taxonomy" id="572307"/>
    <lineage>
        <taxon>Eukaryota</taxon>
        <taxon>Sar</taxon>
        <taxon>Alveolata</taxon>
        <taxon>Apicomplexa</taxon>
        <taxon>Conoidasida</taxon>
        <taxon>Coccidia</taxon>
        <taxon>Eucoccidiorida</taxon>
        <taxon>Eimeriorina</taxon>
        <taxon>Sarcocystidae</taxon>
        <taxon>Neospora</taxon>
    </lineage>
</organism>
<dbReference type="PANTHER" id="PTHR21229:SF1">
    <property type="entry name" value="GH17801P"/>
    <property type="match status" value="1"/>
</dbReference>
<dbReference type="GO" id="GO:0016020">
    <property type="term" value="C:membrane"/>
    <property type="evidence" value="ECO:0007669"/>
    <property type="project" value="InterPro"/>
</dbReference>
<keyword evidence="2" id="KW-0812">Transmembrane</keyword>
<feature type="compositionally biased region" description="Low complexity" evidence="1">
    <location>
        <begin position="213"/>
        <end position="248"/>
    </location>
</feature>